<reference evidence="7" key="1">
    <citation type="submission" date="2020-05" db="EMBL/GenBank/DDBJ databases">
        <title>Novel species in genus Nocardioides.</title>
        <authorList>
            <person name="Zhang G."/>
        </authorList>
    </citation>
    <scope>NUCLEOTIDE SEQUENCE [LARGE SCALE GENOMIC DNA]</scope>
    <source>
        <strain evidence="7">zg-1050</strain>
    </source>
</reference>
<dbReference type="PANTHER" id="PTHR33392">
    <property type="entry name" value="POLYISOPRENYL-TEICHOIC ACID--PEPTIDOGLYCAN TEICHOIC ACID TRANSFERASE TAGU"/>
    <property type="match status" value="1"/>
</dbReference>
<keyword evidence="3" id="KW-0812">Transmembrane</keyword>
<feature type="compositionally biased region" description="Basic and acidic residues" evidence="2">
    <location>
        <begin position="26"/>
        <end position="44"/>
    </location>
</feature>
<evidence type="ECO:0000256" key="2">
    <source>
        <dbReference type="SAM" id="MobiDB-lite"/>
    </source>
</evidence>
<dbReference type="AlphaFoldDB" id="A0A6M8J839"/>
<keyword evidence="3" id="KW-0472">Membrane</keyword>
<keyword evidence="7" id="KW-1185">Reference proteome</keyword>
<feature type="region of interest" description="Disordered" evidence="2">
    <location>
        <begin position="1"/>
        <end position="67"/>
    </location>
</feature>
<keyword evidence="3" id="KW-1133">Transmembrane helix</keyword>
<dbReference type="PANTHER" id="PTHR33392:SF6">
    <property type="entry name" value="POLYISOPRENYL-TEICHOIC ACID--PEPTIDOGLYCAN TEICHOIC ACID TRANSFERASE TAGU"/>
    <property type="match status" value="1"/>
</dbReference>
<comment type="similarity">
    <text evidence="1">Belongs to the LytR/CpsA/Psr (LCP) family.</text>
</comment>
<feature type="domain" description="Cell envelope-related transcriptional attenuator" evidence="4">
    <location>
        <begin position="193"/>
        <end position="340"/>
    </location>
</feature>
<accession>A0A6M8J839</accession>
<dbReference type="EMBL" id="CP053716">
    <property type="protein sequence ID" value="QKF07559.1"/>
    <property type="molecule type" value="Genomic_DNA"/>
</dbReference>
<dbReference type="NCBIfam" id="TIGR00350">
    <property type="entry name" value="lytR_cpsA_psr"/>
    <property type="match status" value="1"/>
</dbReference>
<evidence type="ECO:0000256" key="1">
    <source>
        <dbReference type="ARBA" id="ARBA00006068"/>
    </source>
</evidence>
<protein>
    <submittedName>
        <fullName evidence="6">LCP family protein</fullName>
    </submittedName>
</protein>
<dbReference type="Proteomes" id="UP000503297">
    <property type="component" value="Chromosome"/>
</dbReference>
<dbReference type="KEGG" id="bwa:HLV38_05080"/>
<evidence type="ECO:0000259" key="5">
    <source>
        <dbReference type="Pfam" id="PF13399"/>
    </source>
</evidence>
<feature type="transmembrane region" description="Helical" evidence="3">
    <location>
        <begin position="120"/>
        <end position="140"/>
    </location>
</feature>
<name>A0A6M8J839_9ACTN</name>
<dbReference type="Pfam" id="PF03816">
    <property type="entry name" value="LytR_cpsA_psr"/>
    <property type="match status" value="1"/>
</dbReference>
<evidence type="ECO:0000313" key="7">
    <source>
        <dbReference type="Proteomes" id="UP000503297"/>
    </source>
</evidence>
<sequence length="544" mass="58126">MVWNDRGQGSRFSRGRELPYEDEGADFGRTRDRAHDGAARESARARRAPSIELAGAASASQRRAERRPAFGDERLDSWYDDASADEASRSQASYGRANYERRRGYAPGAKARRGLSTRAIALWVALGLALAGALAAFAVIQNLDGNLRFGLDSSLDSALVKTDMAREPFYMLLMGTDGSKERDGEAEYGGVYRTDSIMLMRVDPVNKKVALVSIHRDTMVDLGEHGMQKINAAHVFGGATLSVQTVSKMAGVPISHYAEINFDGFRDIVNALGGIDVNVPVDIDDSDAGGSLKAGEQTLNGDQALILCRSRHTYGEHADPDSMRAANQRLVLSAIARKMLASDPATIANTVTALSKHVTTDLGVTDIVGLAQVMRGLDPETDIYTAMEPVTSRFENGGWYTYTKKAEWKDMIARMNAGEPPALATEVDERTGTVTATAGSGSAGGQMLSTVSVKNGAGVTGLGDAAAARLKEAGFTNVTTGNAESFDYEQTVVVYAKANARYGAERIVEALGGGTAMLNDGNYLFQSDYLVVLGSDMASKLKGE</sequence>
<dbReference type="Pfam" id="PF13399">
    <property type="entry name" value="LytR_C"/>
    <property type="match status" value="1"/>
</dbReference>
<dbReference type="Gene3D" id="3.40.630.190">
    <property type="entry name" value="LCP protein"/>
    <property type="match status" value="1"/>
</dbReference>
<evidence type="ECO:0000313" key="6">
    <source>
        <dbReference type="EMBL" id="QKF07559.1"/>
    </source>
</evidence>
<evidence type="ECO:0000259" key="4">
    <source>
        <dbReference type="Pfam" id="PF03816"/>
    </source>
</evidence>
<dbReference type="Gene3D" id="3.30.70.2390">
    <property type="match status" value="1"/>
</dbReference>
<organism evidence="6 7">
    <name type="scientific">Berryella wangjianweii</name>
    <dbReference type="NCBI Taxonomy" id="2734634"/>
    <lineage>
        <taxon>Bacteria</taxon>
        <taxon>Bacillati</taxon>
        <taxon>Actinomycetota</taxon>
        <taxon>Coriobacteriia</taxon>
        <taxon>Eggerthellales</taxon>
        <taxon>Eggerthellaceae</taxon>
        <taxon>Berryella</taxon>
    </lineage>
</organism>
<dbReference type="InterPro" id="IPR027381">
    <property type="entry name" value="LytR/CpsA/Psr_C"/>
</dbReference>
<dbReference type="RefSeq" id="WP_173164774.1">
    <property type="nucleotide sequence ID" value="NZ_CP053716.1"/>
</dbReference>
<gene>
    <name evidence="6" type="ORF">HLV38_05080</name>
</gene>
<feature type="domain" description="LytR/CpsA/Psr regulator C-terminal" evidence="5">
    <location>
        <begin position="450"/>
        <end position="536"/>
    </location>
</feature>
<proteinExistence type="inferred from homology"/>
<dbReference type="InterPro" id="IPR050922">
    <property type="entry name" value="LytR/CpsA/Psr_CW_biosynth"/>
</dbReference>
<evidence type="ECO:0000256" key="3">
    <source>
        <dbReference type="SAM" id="Phobius"/>
    </source>
</evidence>
<dbReference type="InterPro" id="IPR004474">
    <property type="entry name" value="LytR_CpsA_psr"/>
</dbReference>